<dbReference type="FunFam" id="3.30.300.20:FF:000002">
    <property type="entry name" value="Transcription termination/antitermination protein NusA"/>
    <property type="match status" value="1"/>
</dbReference>
<evidence type="ECO:0000256" key="6">
    <source>
        <dbReference type="ARBA" id="ARBA00023163"/>
    </source>
</evidence>
<dbReference type="Pfam" id="PF08529">
    <property type="entry name" value="NusA_N"/>
    <property type="match status" value="1"/>
</dbReference>
<dbReference type="InterPro" id="IPR025249">
    <property type="entry name" value="TF_NusA_KH_1st"/>
</dbReference>
<organism evidence="9">
    <name type="scientific">uncultured Anaerotruncus sp</name>
    <dbReference type="NCBI Taxonomy" id="905011"/>
    <lineage>
        <taxon>Bacteria</taxon>
        <taxon>Bacillati</taxon>
        <taxon>Bacillota</taxon>
        <taxon>Clostridia</taxon>
        <taxon>Eubacteriales</taxon>
        <taxon>Oscillospiraceae</taxon>
        <taxon>Anaerotruncus</taxon>
        <taxon>environmental samples</taxon>
    </lineage>
</organism>
<evidence type="ECO:0000256" key="3">
    <source>
        <dbReference type="ARBA" id="ARBA00022814"/>
    </source>
</evidence>
<keyword evidence="6 7" id="KW-0804">Transcription</keyword>
<dbReference type="GO" id="GO:0006353">
    <property type="term" value="P:DNA-templated transcription termination"/>
    <property type="evidence" value="ECO:0007669"/>
    <property type="project" value="UniProtKB-UniRule"/>
</dbReference>
<dbReference type="GO" id="GO:0003723">
    <property type="term" value="F:RNA binding"/>
    <property type="evidence" value="ECO:0007669"/>
    <property type="project" value="UniProtKB-UniRule"/>
</dbReference>
<dbReference type="PANTHER" id="PTHR22648:SF0">
    <property type="entry name" value="TRANSCRIPTION TERMINATION_ANTITERMINATION PROTEIN NUSA"/>
    <property type="match status" value="1"/>
</dbReference>
<dbReference type="EMBL" id="FMHG01000001">
    <property type="protein sequence ID" value="SCJ80991.1"/>
    <property type="molecule type" value="Genomic_DNA"/>
</dbReference>
<evidence type="ECO:0000259" key="8">
    <source>
        <dbReference type="PROSITE" id="PS50126"/>
    </source>
</evidence>
<dbReference type="SUPFAM" id="SSF69705">
    <property type="entry name" value="Transcription factor NusA, N-terminal domain"/>
    <property type="match status" value="1"/>
</dbReference>
<dbReference type="Gene3D" id="3.30.300.20">
    <property type="match status" value="2"/>
</dbReference>
<dbReference type="Pfam" id="PF26594">
    <property type="entry name" value="KH_NusA_2nd"/>
    <property type="match status" value="1"/>
</dbReference>
<dbReference type="InterPro" id="IPR015946">
    <property type="entry name" value="KH_dom-like_a/b"/>
</dbReference>
<name>A0A1C6JG84_9FIRM</name>
<dbReference type="InterPro" id="IPR003029">
    <property type="entry name" value="S1_domain"/>
</dbReference>
<evidence type="ECO:0000256" key="2">
    <source>
        <dbReference type="ARBA" id="ARBA00022490"/>
    </source>
</evidence>
<gene>
    <name evidence="7 9" type="primary">nusA</name>
    <name evidence="9" type="ORF">SAMEA3545359_02168</name>
</gene>
<comment type="subunit">
    <text evidence="7">Monomer. Binds directly to the core enzyme of the DNA-dependent RNA polymerase and to nascent RNA.</text>
</comment>
<dbReference type="InterPro" id="IPR009019">
    <property type="entry name" value="KH_sf_prok-type"/>
</dbReference>
<dbReference type="Pfam" id="PF13184">
    <property type="entry name" value="KH_NusA_1st"/>
    <property type="match status" value="1"/>
</dbReference>
<evidence type="ECO:0000256" key="1">
    <source>
        <dbReference type="ARBA" id="ARBA00022472"/>
    </source>
</evidence>
<feature type="domain" description="S1 motif" evidence="8">
    <location>
        <begin position="136"/>
        <end position="202"/>
    </location>
</feature>
<keyword evidence="4 7" id="KW-0694">RNA-binding</keyword>
<reference evidence="9" key="1">
    <citation type="submission" date="2015-09" db="EMBL/GenBank/DDBJ databases">
        <authorList>
            <consortium name="Pathogen Informatics"/>
        </authorList>
    </citation>
    <scope>NUCLEOTIDE SEQUENCE</scope>
    <source>
        <strain evidence="9">2789STDY5834896</strain>
    </source>
</reference>
<dbReference type="SUPFAM" id="SSF54814">
    <property type="entry name" value="Prokaryotic type KH domain (KH-domain type II)"/>
    <property type="match status" value="2"/>
</dbReference>
<comment type="subcellular location">
    <subcellularLocation>
        <location evidence="7">Cytoplasm</location>
    </subcellularLocation>
</comment>
<dbReference type="InterPro" id="IPR030842">
    <property type="entry name" value="TF_NusA_bacterial"/>
</dbReference>
<keyword evidence="2 7" id="KW-0963">Cytoplasm</keyword>
<dbReference type="Gene3D" id="3.30.1480.10">
    <property type="entry name" value="NusA, N-terminal domain"/>
    <property type="match status" value="1"/>
</dbReference>
<dbReference type="PROSITE" id="PS50126">
    <property type="entry name" value="S1"/>
    <property type="match status" value="1"/>
</dbReference>
<proteinExistence type="inferred from homology"/>
<dbReference type="HAMAP" id="MF_00945_B">
    <property type="entry name" value="NusA_B"/>
    <property type="match status" value="1"/>
</dbReference>
<dbReference type="AlphaFoldDB" id="A0A1C6JG84"/>
<dbReference type="InterPro" id="IPR010213">
    <property type="entry name" value="TF_NusA"/>
</dbReference>
<dbReference type="Gene3D" id="2.40.50.140">
    <property type="entry name" value="Nucleic acid-binding proteins"/>
    <property type="match status" value="1"/>
</dbReference>
<evidence type="ECO:0000256" key="7">
    <source>
        <dbReference type="HAMAP-Rule" id="MF_00945"/>
    </source>
</evidence>
<evidence type="ECO:0000256" key="5">
    <source>
        <dbReference type="ARBA" id="ARBA00023015"/>
    </source>
</evidence>
<evidence type="ECO:0000313" key="9">
    <source>
        <dbReference type="EMBL" id="SCJ80991.1"/>
    </source>
</evidence>
<dbReference type="InterPro" id="IPR013735">
    <property type="entry name" value="TF_NusA_N"/>
</dbReference>
<dbReference type="CDD" id="cd22529">
    <property type="entry name" value="KH-II_NusA_rpt2"/>
    <property type="match status" value="1"/>
</dbReference>
<dbReference type="InterPro" id="IPR036555">
    <property type="entry name" value="NusA_N_sf"/>
</dbReference>
<dbReference type="FunFam" id="3.30.300.20:FF:000005">
    <property type="entry name" value="Transcription termination/antitermination protein NusA"/>
    <property type="match status" value="1"/>
</dbReference>
<dbReference type="PANTHER" id="PTHR22648">
    <property type="entry name" value="TRANSCRIPTION TERMINATION FACTOR NUSA"/>
    <property type="match status" value="1"/>
</dbReference>
<evidence type="ECO:0000256" key="4">
    <source>
        <dbReference type="ARBA" id="ARBA00022884"/>
    </source>
</evidence>
<dbReference type="GO" id="GO:0003700">
    <property type="term" value="F:DNA-binding transcription factor activity"/>
    <property type="evidence" value="ECO:0007669"/>
    <property type="project" value="InterPro"/>
</dbReference>
<dbReference type="CDD" id="cd02134">
    <property type="entry name" value="KH-II_NusA_rpt1"/>
    <property type="match status" value="1"/>
</dbReference>
<dbReference type="CDD" id="cd04455">
    <property type="entry name" value="S1_NusA"/>
    <property type="match status" value="1"/>
</dbReference>
<keyword evidence="1 7" id="KW-0806">Transcription termination</keyword>
<dbReference type="InterPro" id="IPR012340">
    <property type="entry name" value="NA-bd_OB-fold"/>
</dbReference>
<dbReference type="GO" id="GO:0005829">
    <property type="term" value="C:cytosol"/>
    <property type="evidence" value="ECO:0007669"/>
    <property type="project" value="TreeGrafter"/>
</dbReference>
<comment type="similarity">
    <text evidence="7">Belongs to the NusA family.</text>
</comment>
<accession>A0A1C6JG84</accession>
<protein>
    <recommendedName>
        <fullName evidence="7">Transcription termination/antitermination protein NusA</fullName>
    </recommendedName>
</protein>
<comment type="function">
    <text evidence="7">Participates in both transcription termination and antitermination.</text>
</comment>
<dbReference type="Pfam" id="PF00575">
    <property type="entry name" value="S1"/>
    <property type="match status" value="1"/>
</dbReference>
<keyword evidence="3 7" id="KW-0889">Transcription antitermination</keyword>
<dbReference type="GO" id="GO:0031564">
    <property type="term" value="P:transcription antitermination"/>
    <property type="evidence" value="ECO:0007669"/>
    <property type="project" value="UniProtKB-UniRule"/>
</dbReference>
<dbReference type="SUPFAM" id="SSF50249">
    <property type="entry name" value="Nucleic acid-binding proteins"/>
    <property type="match status" value="1"/>
</dbReference>
<dbReference type="PROSITE" id="PS50084">
    <property type="entry name" value="KH_TYPE_1"/>
    <property type="match status" value="1"/>
</dbReference>
<dbReference type="NCBIfam" id="TIGR01953">
    <property type="entry name" value="NusA"/>
    <property type="match status" value="1"/>
</dbReference>
<keyword evidence="5 7" id="KW-0805">Transcription regulation</keyword>
<dbReference type="SMART" id="SM00316">
    <property type="entry name" value="S1"/>
    <property type="match status" value="1"/>
</dbReference>
<sequence>MNTEFFEALALLEKEKGISADYLLDKIKNAIVIAVKKDYDAGEDNVLVELDPATCKFEVYLVKTAVEVVEDPETEVLLDQALTYDKNAKLGDVVHMKLKTKEFGRIAAQTAKHVIRQGIREAERGMMVRDMQSKAHEIVTATVQRVDPVKGFVTVDLGKAEAVLIKSEQVEGEELREGDRVKVYIVDVLATDRGPKIMISRTHPGLVKRLFEMEVPEIYDGTVEIKAVSREAGSRTKIAVWSKNEDVDPVGACIGPKGARVAAIVDELAGEKIDIVRWSEDPVAFISEALSPATVVGVEILDPELHTCRVSVPDGQLSLAIGNKGQNARLAAKLTGWKIDIRPESGFYGEEE</sequence>
<dbReference type="InterPro" id="IPR058582">
    <property type="entry name" value="KH_NusA_2nd"/>
</dbReference>